<dbReference type="GO" id="GO:0046872">
    <property type="term" value="F:metal ion binding"/>
    <property type="evidence" value="ECO:0007669"/>
    <property type="project" value="UniProtKB-KW"/>
</dbReference>
<dbReference type="InterPro" id="IPR011877">
    <property type="entry name" value="Ribokinase"/>
</dbReference>
<evidence type="ECO:0000313" key="15">
    <source>
        <dbReference type="Proteomes" id="UP000182690"/>
    </source>
</evidence>
<evidence type="ECO:0000256" key="9">
    <source>
        <dbReference type="ARBA" id="ARBA00022842"/>
    </source>
</evidence>
<feature type="binding site" evidence="12">
    <location>
        <begin position="42"/>
        <end position="46"/>
    </location>
    <ligand>
        <name>substrate</name>
    </ligand>
</feature>
<evidence type="ECO:0000256" key="10">
    <source>
        <dbReference type="ARBA" id="ARBA00022958"/>
    </source>
</evidence>
<protein>
    <recommendedName>
        <fullName evidence="3 12">Ribokinase</fullName>
        <shortName evidence="12">RK</shortName>
        <ecNumber evidence="2 12">2.7.1.15</ecNumber>
    </recommendedName>
</protein>
<comment type="activity regulation">
    <text evidence="12">Activated by a monovalent cation that binds near, but not in, the active site. The most likely occupant of the site in vivo is potassium. Ion binding induces a conformational change that may alter substrate affinity.</text>
</comment>
<dbReference type="PROSITE" id="PS00584">
    <property type="entry name" value="PFKB_KINASES_2"/>
    <property type="match status" value="1"/>
</dbReference>
<feature type="active site" description="Proton acceptor" evidence="12">
    <location>
        <position position="265"/>
    </location>
</feature>
<feature type="binding site" evidence="12">
    <location>
        <position position="265"/>
    </location>
    <ligand>
        <name>substrate</name>
    </ligand>
</feature>
<evidence type="ECO:0000256" key="2">
    <source>
        <dbReference type="ARBA" id="ARBA00012035"/>
    </source>
</evidence>
<comment type="similarity">
    <text evidence="12">Belongs to the carbohydrate kinase PfkB family. Ribokinase subfamily.</text>
</comment>
<dbReference type="GO" id="GO:0005524">
    <property type="term" value="F:ATP binding"/>
    <property type="evidence" value="ECO:0007669"/>
    <property type="project" value="UniProtKB-UniRule"/>
</dbReference>
<comment type="function">
    <text evidence="12">Catalyzes the phosphorylation of ribose at O-5 in a reaction requiring ATP and magnesium. The resulting D-ribose-5-phosphate can then be used either for sythesis of nucleotides, histidine, and tryptophan, or as a component of the pentose phosphate pathway.</text>
</comment>
<keyword evidence="8 12" id="KW-0067">ATP-binding</keyword>
<dbReference type="GO" id="GO:0019303">
    <property type="term" value="P:D-ribose catabolic process"/>
    <property type="evidence" value="ECO:0007669"/>
    <property type="project" value="UniProtKB-UniRule"/>
</dbReference>
<dbReference type="Gene3D" id="3.40.1190.20">
    <property type="match status" value="1"/>
</dbReference>
<dbReference type="GO" id="GO:0005829">
    <property type="term" value="C:cytosol"/>
    <property type="evidence" value="ECO:0007669"/>
    <property type="project" value="TreeGrafter"/>
</dbReference>
<evidence type="ECO:0000256" key="1">
    <source>
        <dbReference type="ARBA" id="ARBA00005380"/>
    </source>
</evidence>
<keyword evidence="7 12" id="KW-0418">Kinase</keyword>
<proteinExistence type="inferred from homology"/>
<feature type="binding site" evidence="12">
    <location>
        <position position="137"/>
    </location>
    <ligand>
        <name>substrate</name>
    </ligand>
</feature>
<feature type="binding site" evidence="12">
    <location>
        <position position="298"/>
    </location>
    <ligand>
        <name>K(+)</name>
        <dbReference type="ChEBI" id="CHEBI:29103"/>
    </ligand>
</feature>
<keyword evidence="10 12" id="KW-0630">Potassium</keyword>
<dbReference type="SUPFAM" id="SSF53613">
    <property type="entry name" value="Ribokinase-like"/>
    <property type="match status" value="1"/>
</dbReference>
<organism evidence="14 15">
    <name type="scientific">Leucobacter chromiiresistens</name>
    <dbReference type="NCBI Taxonomy" id="1079994"/>
    <lineage>
        <taxon>Bacteria</taxon>
        <taxon>Bacillati</taxon>
        <taxon>Actinomycetota</taxon>
        <taxon>Actinomycetes</taxon>
        <taxon>Micrococcales</taxon>
        <taxon>Microbacteriaceae</taxon>
        <taxon>Leucobacter</taxon>
    </lineage>
</organism>
<evidence type="ECO:0000256" key="5">
    <source>
        <dbReference type="ARBA" id="ARBA00022723"/>
    </source>
</evidence>
<dbReference type="STRING" id="1079994.SAMN04488565_0393"/>
<feature type="binding site" evidence="12">
    <location>
        <begin position="14"/>
        <end position="16"/>
    </location>
    <ligand>
        <name>substrate</name>
    </ligand>
</feature>
<feature type="binding site" evidence="12">
    <location>
        <position position="178"/>
    </location>
    <ligand>
        <name>ATP</name>
        <dbReference type="ChEBI" id="CHEBI:30616"/>
    </ligand>
</feature>
<keyword evidence="4 12" id="KW-0808">Transferase</keyword>
<dbReference type="Pfam" id="PF00294">
    <property type="entry name" value="PfkB"/>
    <property type="match status" value="1"/>
</dbReference>
<evidence type="ECO:0000256" key="11">
    <source>
        <dbReference type="ARBA" id="ARBA00023277"/>
    </source>
</evidence>
<comment type="subcellular location">
    <subcellularLocation>
        <location evidence="12">Cytoplasm</location>
    </subcellularLocation>
</comment>
<comment type="caution">
    <text evidence="12">Lacks conserved residue(s) required for the propagation of feature annotation.</text>
</comment>
<keyword evidence="9 12" id="KW-0460">Magnesium</keyword>
<keyword evidence="5 12" id="KW-0479">Metal-binding</keyword>
<comment type="catalytic activity">
    <reaction evidence="12">
        <text>D-ribose + ATP = D-ribose 5-phosphate + ADP + H(+)</text>
        <dbReference type="Rhea" id="RHEA:13697"/>
        <dbReference type="ChEBI" id="CHEBI:15378"/>
        <dbReference type="ChEBI" id="CHEBI:30616"/>
        <dbReference type="ChEBI" id="CHEBI:47013"/>
        <dbReference type="ChEBI" id="CHEBI:78346"/>
        <dbReference type="ChEBI" id="CHEBI:456216"/>
        <dbReference type="EC" id="2.7.1.15"/>
    </reaction>
</comment>
<dbReference type="PANTHER" id="PTHR10584">
    <property type="entry name" value="SUGAR KINASE"/>
    <property type="match status" value="1"/>
</dbReference>
<comment type="similarity">
    <text evidence="1">Belongs to the carbohydrate kinase pfkB family.</text>
</comment>
<keyword evidence="11 12" id="KW-0119">Carbohydrate metabolism</keyword>
<name>A0A1H0Y0G7_9MICO</name>
<dbReference type="InterPro" id="IPR011611">
    <property type="entry name" value="PfkB_dom"/>
</dbReference>
<evidence type="ECO:0000256" key="4">
    <source>
        <dbReference type="ARBA" id="ARBA00022679"/>
    </source>
</evidence>
<evidence type="ECO:0000256" key="6">
    <source>
        <dbReference type="ARBA" id="ARBA00022741"/>
    </source>
</evidence>
<comment type="cofactor">
    <cofactor evidence="12">
        <name>Mg(2+)</name>
        <dbReference type="ChEBI" id="CHEBI:18420"/>
    </cofactor>
    <text evidence="12">Requires a divalent cation, most likely magnesium in vivo, as an electrophilic catalyst to aid phosphoryl group transfer. It is the chelate of the metal and the nucleotide that is the actual substrate.</text>
</comment>
<dbReference type="PRINTS" id="PR00990">
    <property type="entry name" value="RIBOKINASE"/>
</dbReference>
<dbReference type="InterPro" id="IPR029056">
    <property type="entry name" value="Ribokinase-like"/>
</dbReference>
<dbReference type="OrthoDB" id="9775849at2"/>
<accession>A0A1H0Y0G7</accession>
<dbReference type="InterPro" id="IPR002139">
    <property type="entry name" value="Ribo/fructo_kinase"/>
</dbReference>
<evidence type="ECO:0000256" key="8">
    <source>
        <dbReference type="ARBA" id="ARBA00022840"/>
    </source>
</evidence>
<comment type="subunit">
    <text evidence="12">Homodimer.</text>
</comment>
<dbReference type="AlphaFoldDB" id="A0A1H0Y0G7"/>
<comment type="pathway">
    <text evidence="12">Carbohydrate metabolism; D-ribose degradation; D-ribose 5-phosphate from beta-D-ribopyranose: step 2/2.</text>
</comment>
<dbReference type="EMBL" id="FNKB01000001">
    <property type="protein sequence ID" value="SDQ08595.1"/>
    <property type="molecule type" value="Genomic_DNA"/>
</dbReference>
<dbReference type="UniPathway" id="UPA00916">
    <property type="reaction ID" value="UER00889"/>
</dbReference>
<feature type="binding site" evidence="12">
    <location>
        <position position="261"/>
    </location>
    <ligand>
        <name>K(+)</name>
        <dbReference type="ChEBI" id="CHEBI:29103"/>
    </ligand>
</feature>
<dbReference type="GO" id="GO:0004747">
    <property type="term" value="F:ribokinase activity"/>
    <property type="evidence" value="ECO:0007669"/>
    <property type="project" value="UniProtKB-UniRule"/>
</dbReference>
<feature type="binding site" evidence="12">
    <location>
        <begin position="264"/>
        <end position="265"/>
    </location>
    <ligand>
        <name>ATP</name>
        <dbReference type="ChEBI" id="CHEBI:30616"/>
    </ligand>
</feature>
<evidence type="ECO:0000259" key="13">
    <source>
        <dbReference type="Pfam" id="PF00294"/>
    </source>
</evidence>
<sequence>MTRSPRLAVVGSINLDLIARTAALPRPGETVGGGSFSRLPGGKGANQAAAAAALGVATRMIGAVGDDADGALARDTLVAAGVDVSAVRTVDEPTGVALIGIDASGENQISVCPGANAAVTVPGDAFAPGEAVLVQLEVPMTAVAAAARACTGFFAVNAAPAAELPEAVLQRADLVIVNETEFAALPALHGAGAGAVDAGAGAGAVDAGADAGAGAGAGVGHGEGAGPLVAVSLGAEGAKLLRGGAEVARAASPAAAVVSTVGAGDAFCAALVAALISGVAEADALAAACAVGAAAVADERSQPALQPLEAYLP</sequence>
<feature type="binding site" evidence="12">
    <location>
        <position position="295"/>
    </location>
    <ligand>
        <name>K(+)</name>
        <dbReference type="ChEBI" id="CHEBI:29103"/>
    </ligand>
</feature>
<evidence type="ECO:0000256" key="3">
    <source>
        <dbReference type="ARBA" id="ARBA00016943"/>
    </source>
</evidence>
<evidence type="ECO:0000313" key="14">
    <source>
        <dbReference type="EMBL" id="SDQ08595.1"/>
    </source>
</evidence>
<dbReference type="Proteomes" id="UP000182690">
    <property type="component" value="Unassembled WGS sequence"/>
</dbReference>
<feature type="domain" description="Carbohydrate kinase PfkB" evidence="13">
    <location>
        <begin position="6"/>
        <end position="302"/>
    </location>
</feature>
<keyword evidence="6 12" id="KW-0547">Nucleotide-binding</keyword>
<feature type="binding site" evidence="12">
    <location>
        <begin position="232"/>
        <end position="237"/>
    </location>
    <ligand>
        <name>ATP</name>
        <dbReference type="ChEBI" id="CHEBI:30616"/>
    </ligand>
</feature>
<reference evidence="14 15" key="1">
    <citation type="submission" date="2016-10" db="EMBL/GenBank/DDBJ databases">
        <authorList>
            <person name="de Groot N.N."/>
        </authorList>
    </citation>
    <scope>NUCLEOTIDE SEQUENCE [LARGE SCALE GENOMIC DNA]</scope>
    <source>
        <strain evidence="14 15">DSM 22788</strain>
    </source>
</reference>
<dbReference type="InterPro" id="IPR002173">
    <property type="entry name" value="Carboh/pur_kinase_PfkB_CS"/>
</dbReference>
<evidence type="ECO:0000256" key="12">
    <source>
        <dbReference type="HAMAP-Rule" id="MF_01987"/>
    </source>
</evidence>
<keyword evidence="12" id="KW-0963">Cytoplasm</keyword>
<dbReference type="HAMAP" id="MF_01987">
    <property type="entry name" value="Ribokinase"/>
    <property type="match status" value="1"/>
</dbReference>
<gene>
    <name evidence="12" type="primary">rbsK</name>
    <name evidence="14" type="ORF">SAMN04488565_0393</name>
</gene>
<dbReference type="PANTHER" id="PTHR10584:SF166">
    <property type="entry name" value="RIBOKINASE"/>
    <property type="match status" value="1"/>
</dbReference>
<evidence type="ECO:0000256" key="7">
    <source>
        <dbReference type="ARBA" id="ARBA00022777"/>
    </source>
</evidence>
<dbReference type="RefSeq" id="WP_074689860.1">
    <property type="nucleotide sequence ID" value="NZ_FNKB01000001.1"/>
</dbReference>
<dbReference type="EC" id="2.7.1.15" evidence="2 12"/>